<feature type="domain" description="Ig-like" evidence="9">
    <location>
        <begin position="446"/>
        <end position="534"/>
    </location>
</feature>
<feature type="domain" description="Ig-like" evidence="9">
    <location>
        <begin position="68"/>
        <end position="157"/>
    </location>
</feature>
<keyword evidence="3 6" id="KW-0547">Nucleotide-binding</keyword>
<dbReference type="InterPro" id="IPR003598">
    <property type="entry name" value="Ig_sub2"/>
</dbReference>
<dbReference type="PROSITE" id="PS50835">
    <property type="entry name" value="IG_LIKE"/>
    <property type="match status" value="7"/>
</dbReference>
<evidence type="ECO:0000256" key="3">
    <source>
        <dbReference type="ARBA" id="ARBA00022741"/>
    </source>
</evidence>
<dbReference type="Gene3D" id="2.60.40.10">
    <property type="entry name" value="Immunoglobulins"/>
    <property type="match status" value="9"/>
</dbReference>
<dbReference type="FunFam" id="2.60.40.10:FF:000612">
    <property type="entry name" value="palladin isoform X1"/>
    <property type="match status" value="1"/>
</dbReference>
<evidence type="ECO:0000256" key="1">
    <source>
        <dbReference type="ARBA" id="ARBA00006692"/>
    </source>
</evidence>
<protein>
    <submittedName>
        <fullName evidence="11">Uncharacterized protein</fullName>
    </submittedName>
</protein>
<feature type="domain" description="Fibronectin type-III" evidence="10">
    <location>
        <begin position="856"/>
        <end position="954"/>
    </location>
</feature>
<dbReference type="SUPFAM" id="SSF48726">
    <property type="entry name" value="Immunoglobulin"/>
    <property type="match status" value="8"/>
</dbReference>
<dbReference type="GO" id="GO:0005524">
    <property type="term" value="F:ATP binding"/>
    <property type="evidence" value="ECO:0007669"/>
    <property type="project" value="UniProtKB-UniRule"/>
</dbReference>
<feature type="domain" description="Ig-like" evidence="9">
    <location>
        <begin position="763"/>
        <end position="854"/>
    </location>
</feature>
<feature type="domain" description="Ig-like" evidence="9">
    <location>
        <begin position="336"/>
        <end position="424"/>
    </location>
</feature>
<dbReference type="Pfam" id="PF00069">
    <property type="entry name" value="Pkinase"/>
    <property type="match status" value="1"/>
</dbReference>
<feature type="compositionally biased region" description="Polar residues" evidence="7">
    <location>
        <begin position="1448"/>
        <end position="1459"/>
    </location>
</feature>
<feature type="domain" description="Ig-like" evidence="9">
    <location>
        <begin position="185"/>
        <end position="268"/>
    </location>
</feature>
<dbReference type="PROSITE" id="PS50011">
    <property type="entry name" value="PROTEIN_KINASE_DOM"/>
    <property type="match status" value="1"/>
</dbReference>
<feature type="compositionally biased region" description="Polar residues" evidence="7">
    <location>
        <begin position="1307"/>
        <end position="1326"/>
    </location>
</feature>
<dbReference type="Pfam" id="PF07679">
    <property type="entry name" value="I-set"/>
    <property type="match status" value="7"/>
</dbReference>
<dbReference type="FunFam" id="1.10.510.10:FF:000175">
    <property type="entry name" value="Myosin light chain kinase, smooth muscle"/>
    <property type="match status" value="1"/>
</dbReference>
<dbReference type="Gene3D" id="3.30.200.20">
    <property type="entry name" value="Phosphorylase Kinase, domain 1"/>
    <property type="match status" value="1"/>
</dbReference>
<keyword evidence="2" id="KW-0677">Repeat</keyword>
<dbReference type="InterPro" id="IPR013783">
    <property type="entry name" value="Ig-like_fold"/>
</dbReference>
<feature type="compositionally biased region" description="Acidic residues" evidence="7">
    <location>
        <begin position="956"/>
        <end position="965"/>
    </location>
</feature>
<dbReference type="PROSITE" id="PS00107">
    <property type="entry name" value="PROTEIN_KINASE_ATP"/>
    <property type="match status" value="1"/>
</dbReference>
<dbReference type="SMART" id="SM00060">
    <property type="entry name" value="FN3"/>
    <property type="match status" value="1"/>
</dbReference>
<dbReference type="PANTHER" id="PTHR47633">
    <property type="entry name" value="IMMUNOGLOBULIN"/>
    <property type="match status" value="1"/>
</dbReference>
<evidence type="ECO:0000313" key="12">
    <source>
        <dbReference type="EMBL" id="JAS30381.1"/>
    </source>
</evidence>
<feature type="compositionally biased region" description="Low complexity" evidence="7">
    <location>
        <begin position="299"/>
        <end position="315"/>
    </location>
</feature>
<evidence type="ECO:0000259" key="10">
    <source>
        <dbReference type="PROSITE" id="PS50853"/>
    </source>
</evidence>
<evidence type="ECO:0000259" key="9">
    <source>
        <dbReference type="PROSITE" id="PS50835"/>
    </source>
</evidence>
<gene>
    <name evidence="11" type="ORF">g.43674</name>
    <name evidence="12" type="ORF">g.43678</name>
</gene>
<dbReference type="EMBL" id="GEDC01008804">
    <property type="protein sequence ID" value="JAS28494.1"/>
    <property type="molecule type" value="Transcribed_RNA"/>
</dbReference>
<feature type="region of interest" description="Disordered" evidence="7">
    <location>
        <begin position="1395"/>
        <end position="1461"/>
    </location>
</feature>
<feature type="domain" description="Ig-like" evidence="9">
    <location>
        <begin position="548"/>
        <end position="634"/>
    </location>
</feature>
<evidence type="ECO:0000256" key="4">
    <source>
        <dbReference type="ARBA" id="ARBA00022840"/>
    </source>
</evidence>
<dbReference type="SMART" id="SM00408">
    <property type="entry name" value="IGc2"/>
    <property type="match status" value="7"/>
</dbReference>
<dbReference type="EMBL" id="GEDC01006917">
    <property type="protein sequence ID" value="JAS30381.1"/>
    <property type="molecule type" value="Transcribed_RNA"/>
</dbReference>
<dbReference type="CDD" id="cd14103">
    <property type="entry name" value="STKc_MLCK"/>
    <property type="match status" value="1"/>
</dbReference>
<dbReference type="CDD" id="cd00063">
    <property type="entry name" value="FN3"/>
    <property type="match status" value="1"/>
</dbReference>
<sequence>MTLNPEGRAELALARITPRDAGVYMCTAANAVGRTQTTCHVTVRHGPAKPATPLPTLVTPSVPYTKEPKFIMKPRSTEAVEGDTVVIVCEVVGDPKPEVVWLRDWLKPGYYRDAPQFRIVGEGPQYRLEIPQVKLDFTGTYTAHATNPHGEAKAIISLQIYAKGQGKESSMVSGQVKHGTVHTLPEIIRELKDLRCCDGDSVTLECRVQSIPTPNIRWERGGRLIHLGGDWIAEQEGDVARLTIQKVYPEDEGEYTCVAYNDLGRAVTSACIVVDVPEEKENQLSQQLSRPPGLLSAESTPRSTPRSTPSRSSSPRLRDFSLPSGPQQRRVRMASPKFYTFPHNRVAEEGETIRFQCSVAGHPTPWASWDKDGSILTLGTRLTIKERDDMRILELREVTMEDAGLYRVTLENEMGSVEATARLDVVGRNGSRARSVRAYSASRASPTFGRRLVGSAARVGGTFTLACDVHASPSPITSWYRNGELVVLTDKTVPSWDGRIARLELRDLELEDGGVYTCVAENEVGTTRCSAELVVLDTTDPSDADLRPPMFLKGLEPEVITKEGTPLELQTRLHGTLPIEVVWVRNGIEIPDCEDFRHVDYGDGRFGLRIADIFIADSGTYNCEAFNLHGDAITSGRLLVKEQCTCEENTKQEPIENICFTEIPKAVVSKSGGAASFCARLQCPPHTKTTFSWSVNGKLVTNDSSRFKIKSEDNTSTLHLTNISRTDEGTITCTAKVISPDSSPTTVSCSSMLTLEMDHLGSPASIVRGPADTTAMRGDRVMLKATYKGCPEPSVRWLKAGRELSSSDRLKITTSDGVSCLQLGSITADDSGKYVVSVENLYGADCHFASVAVEGPPEPPAGHPSAVRSDDTSVSVAWSSPPYDGGCVLTGYRVEMKTDSSEEWGVVAERCHSLSRVIRNLTTGQVYTFRVRAENIHGASEPSLESNPIKLGHNEQEEEEEDDDLSSQLEPCHVEIQAGDEFVSRYTVHEELGKGRYGVVHKVTDQKTGNIMAAKFVRCIKKQDKEKVQEEIDIMNCLHHPKLLQLVGAFENPKDIVMIMEYISGGELFERVVADDFTLTEKDCIIFMRQICEGVEYMHNNFVVHLDLKPENIMCRTRTSHKIKLIDFGLAQKLKPDSPVRVLFGTPEFIPPEIINYEPIGVESDMWSVGVICYVLLSGLSPFMGDNDAETFANITRADYDFDDEAFDAISQDAKDFISSLLEKRREKRLTAHECLNHQWMTQCDKKTKYVKLCTDKLKKFIIRRKWQKTGNAIRALGRMATLSAASRRNSSASSTSNSPRPSLSSGIASRMSSLNEEESASQTECNGKANRMRMCSERSDSGISDCLSINPQPIPTCTCTNKDLLNKKFSISEEVETETKDSALSDTINDISKHNRPLHIPKSNKLQHSPFLNNNSEPLNGSKSSKDSSNLSATAKMRTTHRVRTFPTETSTKPTPGTLQKDAKLLQKNENFQKAFAFWKQ</sequence>
<feature type="domain" description="Protein kinase" evidence="8">
    <location>
        <begin position="986"/>
        <end position="1241"/>
    </location>
</feature>
<dbReference type="SMART" id="SM00409">
    <property type="entry name" value="IG"/>
    <property type="match status" value="7"/>
</dbReference>
<evidence type="ECO:0000256" key="2">
    <source>
        <dbReference type="ARBA" id="ARBA00022737"/>
    </source>
</evidence>
<dbReference type="GO" id="GO:0030154">
    <property type="term" value="P:cell differentiation"/>
    <property type="evidence" value="ECO:0007669"/>
    <property type="project" value="UniProtKB-ARBA"/>
</dbReference>
<comment type="similarity">
    <text evidence="1">Belongs to the protein kinase superfamily. CAMK Ser/Thr protein kinase family.</text>
</comment>
<evidence type="ECO:0000256" key="6">
    <source>
        <dbReference type="PROSITE-ProRule" id="PRU10141"/>
    </source>
</evidence>
<keyword evidence="5" id="KW-0393">Immunoglobulin domain</keyword>
<dbReference type="InterPro" id="IPR011009">
    <property type="entry name" value="Kinase-like_dom_sf"/>
</dbReference>
<dbReference type="GO" id="GO:0004672">
    <property type="term" value="F:protein kinase activity"/>
    <property type="evidence" value="ECO:0007669"/>
    <property type="project" value="InterPro"/>
</dbReference>
<feature type="region of interest" description="Disordered" evidence="7">
    <location>
        <begin position="1285"/>
        <end position="1329"/>
    </location>
</feature>
<dbReference type="FunFam" id="2.60.40.10:FF:001452">
    <property type="entry name" value="Uncharacterized protein, isoform F"/>
    <property type="match status" value="1"/>
</dbReference>
<dbReference type="GO" id="GO:0009653">
    <property type="term" value="P:anatomical structure morphogenesis"/>
    <property type="evidence" value="ECO:0007669"/>
    <property type="project" value="UniProtKB-ARBA"/>
</dbReference>
<dbReference type="InterPro" id="IPR000719">
    <property type="entry name" value="Prot_kinase_dom"/>
</dbReference>
<dbReference type="InterPro" id="IPR003599">
    <property type="entry name" value="Ig_sub"/>
</dbReference>
<dbReference type="Pfam" id="PF00041">
    <property type="entry name" value="fn3"/>
    <property type="match status" value="1"/>
</dbReference>
<evidence type="ECO:0000256" key="5">
    <source>
        <dbReference type="ARBA" id="ARBA00023319"/>
    </source>
</evidence>
<accession>A0A1B6DS43</accession>
<evidence type="ECO:0000259" key="8">
    <source>
        <dbReference type="PROSITE" id="PS50011"/>
    </source>
</evidence>
<evidence type="ECO:0000256" key="7">
    <source>
        <dbReference type="SAM" id="MobiDB-lite"/>
    </source>
</evidence>
<dbReference type="InterPro" id="IPR003961">
    <property type="entry name" value="FN3_dom"/>
</dbReference>
<dbReference type="CDD" id="cd00096">
    <property type="entry name" value="Ig"/>
    <property type="match status" value="2"/>
</dbReference>
<keyword evidence="4 6" id="KW-0067">ATP-binding</keyword>
<dbReference type="SUPFAM" id="SSF49265">
    <property type="entry name" value="Fibronectin type III"/>
    <property type="match status" value="1"/>
</dbReference>
<dbReference type="FunFam" id="2.60.40.10:FF:001053">
    <property type="entry name" value="Uncharacterized protein, isoform D"/>
    <property type="match status" value="1"/>
</dbReference>
<feature type="compositionally biased region" description="Low complexity" evidence="7">
    <location>
        <begin position="1285"/>
        <end position="1306"/>
    </location>
</feature>
<dbReference type="PANTHER" id="PTHR47633:SF7">
    <property type="entry name" value="TITIN HOMOLOG"/>
    <property type="match status" value="1"/>
</dbReference>
<dbReference type="InterPro" id="IPR013098">
    <property type="entry name" value="Ig_I-set"/>
</dbReference>
<dbReference type="PROSITE" id="PS50853">
    <property type="entry name" value="FN3"/>
    <property type="match status" value="1"/>
</dbReference>
<dbReference type="InterPro" id="IPR007110">
    <property type="entry name" value="Ig-like_dom"/>
</dbReference>
<dbReference type="InterPro" id="IPR036116">
    <property type="entry name" value="FN3_sf"/>
</dbReference>
<dbReference type="InterPro" id="IPR036179">
    <property type="entry name" value="Ig-like_dom_sf"/>
</dbReference>
<reference evidence="11" key="1">
    <citation type="submission" date="2015-12" db="EMBL/GenBank/DDBJ databases">
        <title>De novo transcriptome assembly of four potential Pierce s Disease insect vectors from Arizona vineyards.</title>
        <authorList>
            <person name="Tassone E.E."/>
        </authorList>
    </citation>
    <scope>NUCLEOTIDE SEQUENCE</scope>
</reference>
<feature type="compositionally biased region" description="Low complexity" evidence="7">
    <location>
        <begin position="1420"/>
        <end position="1433"/>
    </location>
</feature>
<proteinExistence type="inferred from homology"/>
<evidence type="ECO:0000313" key="11">
    <source>
        <dbReference type="EMBL" id="JAS28494.1"/>
    </source>
</evidence>
<feature type="binding site" evidence="6">
    <location>
        <position position="1022"/>
    </location>
    <ligand>
        <name>ATP</name>
        <dbReference type="ChEBI" id="CHEBI:30616"/>
    </ligand>
</feature>
<feature type="domain" description="Ig-like" evidence="9">
    <location>
        <begin position="678"/>
        <end position="748"/>
    </location>
</feature>
<dbReference type="Gene3D" id="1.10.510.10">
    <property type="entry name" value="Transferase(Phosphotransferase) domain 1"/>
    <property type="match status" value="1"/>
</dbReference>
<feature type="region of interest" description="Disordered" evidence="7">
    <location>
        <begin position="938"/>
        <end position="966"/>
    </location>
</feature>
<dbReference type="SMART" id="SM00220">
    <property type="entry name" value="S_TKc"/>
    <property type="match status" value="1"/>
</dbReference>
<dbReference type="InterPro" id="IPR017441">
    <property type="entry name" value="Protein_kinase_ATP_BS"/>
</dbReference>
<name>A0A1B6DS43_9HEMI</name>
<dbReference type="PROSITE" id="PS00108">
    <property type="entry name" value="PROTEIN_KINASE_ST"/>
    <property type="match status" value="1"/>
</dbReference>
<organism evidence="11">
    <name type="scientific">Clastoptera arizonana</name>
    <name type="common">Arizona spittle bug</name>
    <dbReference type="NCBI Taxonomy" id="38151"/>
    <lineage>
        <taxon>Eukaryota</taxon>
        <taxon>Metazoa</taxon>
        <taxon>Ecdysozoa</taxon>
        <taxon>Arthropoda</taxon>
        <taxon>Hexapoda</taxon>
        <taxon>Insecta</taxon>
        <taxon>Pterygota</taxon>
        <taxon>Neoptera</taxon>
        <taxon>Paraneoptera</taxon>
        <taxon>Hemiptera</taxon>
        <taxon>Auchenorrhyncha</taxon>
        <taxon>Cercopoidea</taxon>
        <taxon>Clastopteridae</taxon>
        <taxon>Clastoptera</taxon>
    </lineage>
</organism>
<feature type="compositionally biased region" description="Polar residues" evidence="7">
    <location>
        <begin position="1405"/>
        <end position="1419"/>
    </location>
</feature>
<feature type="region of interest" description="Disordered" evidence="7">
    <location>
        <begin position="282"/>
        <end position="333"/>
    </location>
</feature>
<dbReference type="FunFam" id="2.60.40.10:FF:000107">
    <property type="entry name" value="Myosin, light chain kinase a"/>
    <property type="match status" value="2"/>
</dbReference>
<dbReference type="SUPFAM" id="SSF56112">
    <property type="entry name" value="Protein kinase-like (PK-like)"/>
    <property type="match status" value="1"/>
</dbReference>
<dbReference type="InterPro" id="IPR008271">
    <property type="entry name" value="Ser/Thr_kinase_AS"/>
</dbReference>